<keyword evidence="3" id="KW-1003">Cell membrane</keyword>
<evidence type="ECO:0000256" key="4">
    <source>
        <dbReference type="ARBA" id="ARBA00022692"/>
    </source>
</evidence>
<dbReference type="EMBL" id="CP050177">
    <property type="protein sequence ID" value="QIQ02950.1"/>
    <property type="molecule type" value="Genomic_DNA"/>
</dbReference>
<evidence type="ECO:0000256" key="3">
    <source>
        <dbReference type="ARBA" id="ARBA00022475"/>
    </source>
</evidence>
<feature type="transmembrane region" description="Helical" evidence="8">
    <location>
        <begin position="280"/>
        <end position="301"/>
    </location>
</feature>
<feature type="transmembrane region" description="Helical" evidence="8">
    <location>
        <begin position="669"/>
        <end position="692"/>
    </location>
</feature>
<feature type="transmembrane region" description="Helical" evidence="8">
    <location>
        <begin position="176"/>
        <end position="195"/>
    </location>
</feature>
<feature type="transmembrane region" description="Helical" evidence="8">
    <location>
        <begin position="562"/>
        <end position="580"/>
    </location>
</feature>
<evidence type="ECO:0000313" key="11">
    <source>
        <dbReference type="Proteomes" id="UP000501179"/>
    </source>
</evidence>
<keyword evidence="11" id="KW-1185">Reference proteome</keyword>
<dbReference type="InterPro" id="IPR000731">
    <property type="entry name" value="SSD"/>
</dbReference>
<feature type="transmembrane region" description="Helical" evidence="8">
    <location>
        <begin position="640"/>
        <end position="663"/>
    </location>
</feature>
<dbReference type="PANTHER" id="PTHR33406">
    <property type="entry name" value="MEMBRANE PROTEIN MJ1562-RELATED"/>
    <property type="match status" value="1"/>
</dbReference>
<evidence type="ECO:0000256" key="5">
    <source>
        <dbReference type="ARBA" id="ARBA00022989"/>
    </source>
</evidence>
<protein>
    <submittedName>
        <fullName evidence="10">MMPL family transporter</fullName>
    </submittedName>
</protein>
<evidence type="ECO:0000313" key="10">
    <source>
        <dbReference type="EMBL" id="QIQ02950.1"/>
    </source>
</evidence>
<dbReference type="RefSeq" id="WP_167027910.1">
    <property type="nucleotide sequence ID" value="NZ_CP050177.1"/>
</dbReference>
<name>A0A6G9GXL0_9ACTN</name>
<evidence type="ECO:0000256" key="1">
    <source>
        <dbReference type="ARBA" id="ARBA00004651"/>
    </source>
</evidence>
<dbReference type="Proteomes" id="UP000501179">
    <property type="component" value="Chromosome"/>
</dbReference>
<feature type="transmembrane region" description="Helical" evidence="8">
    <location>
        <begin position="600"/>
        <end position="619"/>
    </location>
</feature>
<feature type="transmembrane region" description="Helical" evidence="8">
    <location>
        <begin position="307"/>
        <end position="331"/>
    </location>
</feature>
<feature type="transmembrane region" description="Helical" evidence="8">
    <location>
        <begin position="529"/>
        <end position="550"/>
    </location>
</feature>
<dbReference type="Gene3D" id="1.20.1640.10">
    <property type="entry name" value="Multidrug efflux transporter AcrB transmembrane domain"/>
    <property type="match status" value="2"/>
</dbReference>
<feature type="transmembrane region" description="Helical" evidence="8">
    <location>
        <begin position="202"/>
        <end position="222"/>
    </location>
</feature>
<feature type="region of interest" description="Disordered" evidence="7">
    <location>
        <begin position="722"/>
        <end position="741"/>
    </location>
</feature>
<feature type="domain" description="SSD" evidence="9">
    <location>
        <begin position="198"/>
        <end position="330"/>
    </location>
</feature>
<evidence type="ECO:0000256" key="7">
    <source>
        <dbReference type="SAM" id="MobiDB-lite"/>
    </source>
</evidence>
<dbReference type="KEGG" id="slia:HA039_11955"/>
<proteinExistence type="inferred from homology"/>
<reference evidence="10 11" key="1">
    <citation type="submission" date="2020-03" db="EMBL/GenBank/DDBJ databases">
        <title>A novel species.</title>
        <authorList>
            <person name="Gao J."/>
        </authorList>
    </citation>
    <scope>NUCLEOTIDE SEQUENCE [LARGE SCALE GENOMIC DNA]</scope>
    <source>
        <strain evidence="10 11">QMT-12</strain>
    </source>
</reference>
<evidence type="ECO:0000256" key="8">
    <source>
        <dbReference type="SAM" id="Phobius"/>
    </source>
</evidence>
<dbReference type="Pfam" id="PF03176">
    <property type="entry name" value="MMPL"/>
    <property type="match status" value="2"/>
</dbReference>
<organism evidence="10 11">
    <name type="scientific">Streptomyces liangshanensis</name>
    <dbReference type="NCBI Taxonomy" id="2717324"/>
    <lineage>
        <taxon>Bacteria</taxon>
        <taxon>Bacillati</taxon>
        <taxon>Actinomycetota</taxon>
        <taxon>Actinomycetes</taxon>
        <taxon>Kitasatosporales</taxon>
        <taxon>Streptomycetaceae</taxon>
        <taxon>Streptomyces</taxon>
    </lineage>
</organism>
<feature type="transmembrane region" description="Helical" evidence="8">
    <location>
        <begin position="228"/>
        <end position="250"/>
    </location>
</feature>
<dbReference type="PANTHER" id="PTHR33406:SF11">
    <property type="entry name" value="MEMBRANE PROTEIN SCO6666-RELATED"/>
    <property type="match status" value="1"/>
</dbReference>
<keyword evidence="4 8" id="KW-0812">Transmembrane</keyword>
<keyword evidence="6 8" id="KW-0472">Membrane</keyword>
<gene>
    <name evidence="10" type="ORF">HA039_11955</name>
</gene>
<keyword evidence="5 8" id="KW-1133">Transmembrane helix</keyword>
<dbReference type="PROSITE" id="PS50156">
    <property type="entry name" value="SSD"/>
    <property type="match status" value="1"/>
</dbReference>
<comment type="similarity">
    <text evidence="2">Belongs to the resistance-nodulation-cell division (RND) (TC 2.A.6) family. MmpL subfamily.</text>
</comment>
<sequence length="741" mass="77172">MFERIAELAIRRSRLVLIVAVVAVALMGVLGAGAFGTLLGGGYDDPASGSSRAKEVLDKKFGGETNLVLLVRTPEGRVDAPAAEASGRALAADLKKERNLDNVISYWDTSSPDLLSEDGREAVVLAHVKGDGIERDENAKAVIDAYRGPYKDALTVRAGGAAAVTSEMGTQSAEDLLLAEAIAVPLTLVLLLLVFGSAVAALLPLAIGLIAIAGTFAELFVLGSVTDVSVFAVNLTTALGLGLGIDYALLMISRFREQLATGASVDDAVRRTVSTAGRTVAFSAATVAAALAALLVFPQYFLRSFGYAGIGVVVIAALSTLFVMPALFAVLGHRVNSGRMPWGNKPRPDGGRAPLWGRLAGTVMRRPALTALPVLAVLLLAASPLLGITFGTPDERVLPDSAESRQVSSVLREKFNGNDDAALRIVIDEPLGQAPLASYATELSSLQGVIRVETSGGAYTEGRSGTAGPAASHLGRPDAQQLSVVSSLAPKSAEAQSLVGTVRAVAPPAGTHPLVGGVDAELVDSKTSIGGQLPLAVALVAVTTFVLLFLFTGSVVQPLRALVLNMLSLGATLGVMTWIFQDGHLSSVLGFTAQPMEVSMTVLMFCIAFGLSMDYEVFVTSRIKELHDQGEDNRSAVTHGLGHTGRIVTAAACLLAVSFFAFGTAKLSFMQMFGLGSGLAILIDAVAVRGILVPAAMRLLGPAAWYAPPFLRRVHTRFGLSESAPAGTPERTTTDRELAKN</sequence>
<feature type="transmembrane region" description="Helical" evidence="8">
    <location>
        <begin position="368"/>
        <end position="390"/>
    </location>
</feature>
<evidence type="ECO:0000259" key="9">
    <source>
        <dbReference type="PROSITE" id="PS50156"/>
    </source>
</evidence>
<dbReference type="InterPro" id="IPR004869">
    <property type="entry name" value="MMPL_dom"/>
</dbReference>
<dbReference type="InterPro" id="IPR050545">
    <property type="entry name" value="Mycobact_MmpL"/>
</dbReference>
<feature type="transmembrane region" description="Helical" evidence="8">
    <location>
        <begin position="15"/>
        <end position="39"/>
    </location>
</feature>
<evidence type="ECO:0000256" key="2">
    <source>
        <dbReference type="ARBA" id="ARBA00010157"/>
    </source>
</evidence>
<dbReference type="GO" id="GO:0005886">
    <property type="term" value="C:plasma membrane"/>
    <property type="evidence" value="ECO:0007669"/>
    <property type="project" value="UniProtKB-SubCell"/>
</dbReference>
<dbReference type="SUPFAM" id="SSF82866">
    <property type="entry name" value="Multidrug efflux transporter AcrB transmembrane domain"/>
    <property type="match status" value="2"/>
</dbReference>
<comment type="subcellular location">
    <subcellularLocation>
        <location evidence="1">Cell membrane</location>
        <topology evidence="1">Multi-pass membrane protein</topology>
    </subcellularLocation>
</comment>
<dbReference type="AlphaFoldDB" id="A0A6G9GXL0"/>
<evidence type="ECO:0000256" key="6">
    <source>
        <dbReference type="ARBA" id="ARBA00023136"/>
    </source>
</evidence>
<accession>A0A6G9GXL0</accession>
<feature type="compositionally biased region" description="Basic and acidic residues" evidence="7">
    <location>
        <begin position="732"/>
        <end position="741"/>
    </location>
</feature>